<dbReference type="EMBL" id="BAABCY010000081">
    <property type="protein sequence ID" value="GAA3579920.1"/>
    <property type="molecule type" value="Genomic_DNA"/>
</dbReference>
<evidence type="ECO:0000313" key="2">
    <source>
        <dbReference type="Proteomes" id="UP001500954"/>
    </source>
</evidence>
<keyword evidence="2" id="KW-1185">Reference proteome</keyword>
<evidence type="ECO:0000313" key="1">
    <source>
        <dbReference type="EMBL" id="GAA3579920.1"/>
    </source>
</evidence>
<proteinExistence type="predicted"/>
<comment type="caution">
    <text evidence="1">The sequence shown here is derived from an EMBL/GenBank/DDBJ whole genome shotgun (WGS) entry which is preliminary data.</text>
</comment>
<name>A0ABP6YAI3_9FLAO</name>
<gene>
    <name evidence="1" type="ORF">GCM10022395_30660</name>
</gene>
<reference evidence="2" key="1">
    <citation type="journal article" date="2019" name="Int. J. Syst. Evol. Microbiol.">
        <title>The Global Catalogue of Microorganisms (GCM) 10K type strain sequencing project: providing services to taxonomists for standard genome sequencing and annotation.</title>
        <authorList>
            <consortium name="The Broad Institute Genomics Platform"/>
            <consortium name="The Broad Institute Genome Sequencing Center for Infectious Disease"/>
            <person name="Wu L."/>
            <person name="Ma J."/>
        </authorList>
    </citation>
    <scope>NUCLEOTIDE SEQUENCE [LARGE SCALE GENOMIC DNA]</scope>
    <source>
        <strain evidence="2">JCM 17111</strain>
    </source>
</reference>
<sequence length="84" mass="9622">MFLLKIKNMKKWINWSTKLSIMLSVCCVIGGFAQISTSEIPISFRAEFAFANKVNEIPIIDMRAISPLEIEKIKDKNKSQNGRF</sequence>
<protein>
    <submittedName>
        <fullName evidence="1">Uncharacterized protein</fullName>
    </submittedName>
</protein>
<organism evidence="1 2">
    <name type="scientific">Snuella lapsa</name>
    <dbReference type="NCBI Taxonomy" id="870481"/>
    <lineage>
        <taxon>Bacteria</taxon>
        <taxon>Pseudomonadati</taxon>
        <taxon>Bacteroidota</taxon>
        <taxon>Flavobacteriia</taxon>
        <taxon>Flavobacteriales</taxon>
        <taxon>Flavobacteriaceae</taxon>
        <taxon>Snuella</taxon>
    </lineage>
</organism>
<accession>A0ABP6YAI3</accession>
<dbReference type="Proteomes" id="UP001500954">
    <property type="component" value="Unassembled WGS sequence"/>
</dbReference>